<evidence type="ECO:0000256" key="6">
    <source>
        <dbReference type="ARBA" id="ARBA00023163"/>
    </source>
</evidence>
<proteinExistence type="inferred from homology"/>
<dbReference type="CDD" id="cd15489">
    <property type="entry name" value="PHD_SF"/>
    <property type="match status" value="1"/>
</dbReference>
<feature type="domain" description="C2H2-type" evidence="9">
    <location>
        <begin position="389"/>
        <end position="416"/>
    </location>
</feature>
<evidence type="ECO:0000313" key="10">
    <source>
        <dbReference type="EMBL" id="KAH7160601.1"/>
    </source>
</evidence>
<evidence type="ECO:0000256" key="2">
    <source>
        <dbReference type="ARBA" id="ARBA00022723"/>
    </source>
</evidence>
<evidence type="ECO:0000259" key="9">
    <source>
        <dbReference type="PROSITE" id="PS50157"/>
    </source>
</evidence>
<evidence type="ECO:0000256" key="8">
    <source>
        <dbReference type="SAM" id="MobiDB-lite"/>
    </source>
</evidence>
<keyword evidence="6" id="KW-0804">Transcription</keyword>
<sequence>MNLKRRSQRTAPFLQQNWTNGVNSLQNSTMGLALSTPNKHHAPYLGDDDSAPAQKRRRLSSPNSLDVDHLIASPRASDERSTLRIEVLRVFHKDSKKVKYQNVLPRDVLTTKGSCRITIFDVSSSWDRVLHCQSQVCDITTYKNPVGPHRVARIDLPHPFFVPEDSILINRLDDDTHDISESYKLVVELEAASDGPWPPLECHDFGIPVVDQGPLADTPKRHWVMSSEFPQVHGRSKNPIRLKAGYDPKRPSCHTDYVMDVQLRWTSGFRAYKRLDKGSVPCITAIDPETEAYTQGRFELNLDDEANGINGHAHEDSSHDLEDDLEGDQTPSRSLRVREKNKVYNLKVLSDQAQGKERKRRARAAQATASEGRVTYYLPTDQPVALDFYRCVTCGALNQSVAHLQVHLETHSSYEYVLETTSQGPQFRVSTRLESPTSPTRTYQLGLPVKPFNLETYAAGDHSWVTSRFGPENNTEPLRSPTKSVAARQLFEKAMSKAASPAPQLEKQIEKPKILIPDTGRPLFDPVSKARLKPGDEVPKAIKDNAWMIQKHREGIAEFSDVTPAEKEFVRKWDAFMLEQSLTTSAYFPRVWLSFVRDQAFWLASSKHRMMEFAKHTSVLFARNVLDDKTVNDAFGFINEERAKAKQMVKENVNGTNGGHTVDTTPKQSPRASQIRKGSNGCTVCRLPVLGPRLLLCSNKACSNRLYHSDCVQENAITPITHSPWLCNTCTEPKKAS</sequence>
<dbReference type="SMART" id="SM00249">
    <property type="entry name" value="PHD"/>
    <property type="match status" value="1"/>
</dbReference>
<organism evidence="10 11">
    <name type="scientific">Dactylonectria macrodidyma</name>
    <dbReference type="NCBI Taxonomy" id="307937"/>
    <lineage>
        <taxon>Eukaryota</taxon>
        <taxon>Fungi</taxon>
        <taxon>Dikarya</taxon>
        <taxon>Ascomycota</taxon>
        <taxon>Pezizomycotina</taxon>
        <taxon>Sordariomycetes</taxon>
        <taxon>Hypocreomycetidae</taxon>
        <taxon>Hypocreales</taxon>
        <taxon>Nectriaceae</taxon>
        <taxon>Dactylonectria</taxon>
    </lineage>
</organism>
<keyword evidence="4" id="KW-0862">Zinc</keyword>
<keyword evidence="11" id="KW-1185">Reference proteome</keyword>
<comment type="caution">
    <text evidence="10">The sequence shown here is derived from an EMBL/GenBank/DDBJ whole genome shotgun (WGS) entry which is preliminary data.</text>
</comment>
<dbReference type="AlphaFoldDB" id="A0A9P9JGI4"/>
<dbReference type="InterPro" id="IPR013083">
    <property type="entry name" value="Znf_RING/FYVE/PHD"/>
</dbReference>
<keyword evidence="3 7" id="KW-0863">Zinc-finger</keyword>
<dbReference type="EMBL" id="JAGMUV010000004">
    <property type="protein sequence ID" value="KAH7160601.1"/>
    <property type="molecule type" value="Genomic_DNA"/>
</dbReference>
<feature type="region of interest" description="Disordered" evidence="8">
    <location>
        <begin position="32"/>
        <end position="67"/>
    </location>
</feature>
<dbReference type="SUPFAM" id="SSF57903">
    <property type="entry name" value="FYVE/PHD zinc finger"/>
    <property type="match status" value="1"/>
</dbReference>
<feature type="region of interest" description="Disordered" evidence="8">
    <location>
        <begin position="306"/>
        <end position="331"/>
    </location>
</feature>
<dbReference type="Gene3D" id="3.30.40.10">
    <property type="entry name" value="Zinc/RING finger domain, C3HC4 (zinc finger)"/>
    <property type="match status" value="1"/>
</dbReference>
<evidence type="ECO:0000256" key="7">
    <source>
        <dbReference type="PROSITE-ProRule" id="PRU00042"/>
    </source>
</evidence>
<dbReference type="Pfam" id="PF09733">
    <property type="entry name" value="VEFS-Box"/>
    <property type="match status" value="1"/>
</dbReference>
<dbReference type="OrthoDB" id="166746at2759"/>
<evidence type="ECO:0000256" key="5">
    <source>
        <dbReference type="ARBA" id="ARBA00023015"/>
    </source>
</evidence>
<gene>
    <name evidence="10" type="ORF">EDB81DRAFT_319955</name>
</gene>
<reference evidence="10" key="1">
    <citation type="journal article" date="2021" name="Nat. Commun.">
        <title>Genetic determinants of endophytism in the Arabidopsis root mycobiome.</title>
        <authorList>
            <person name="Mesny F."/>
            <person name="Miyauchi S."/>
            <person name="Thiergart T."/>
            <person name="Pickel B."/>
            <person name="Atanasova L."/>
            <person name="Karlsson M."/>
            <person name="Huettel B."/>
            <person name="Barry K.W."/>
            <person name="Haridas S."/>
            <person name="Chen C."/>
            <person name="Bauer D."/>
            <person name="Andreopoulos W."/>
            <person name="Pangilinan J."/>
            <person name="LaButti K."/>
            <person name="Riley R."/>
            <person name="Lipzen A."/>
            <person name="Clum A."/>
            <person name="Drula E."/>
            <person name="Henrissat B."/>
            <person name="Kohler A."/>
            <person name="Grigoriev I.V."/>
            <person name="Martin F.M."/>
            <person name="Hacquard S."/>
        </authorList>
    </citation>
    <scope>NUCLEOTIDE SEQUENCE</scope>
    <source>
        <strain evidence="10">MPI-CAGE-AT-0147</strain>
    </source>
</reference>
<dbReference type="PROSITE" id="PS50157">
    <property type="entry name" value="ZINC_FINGER_C2H2_2"/>
    <property type="match status" value="1"/>
</dbReference>
<evidence type="ECO:0000256" key="4">
    <source>
        <dbReference type="ARBA" id="ARBA00022833"/>
    </source>
</evidence>
<dbReference type="CDD" id="cd21552">
    <property type="entry name" value="VEFS-box_ctSUZ12-like"/>
    <property type="match status" value="1"/>
</dbReference>
<name>A0A9P9JGI4_9HYPO</name>
<dbReference type="InterPro" id="IPR019135">
    <property type="entry name" value="Polycomb_protein_VEFS-Box"/>
</dbReference>
<feature type="region of interest" description="Disordered" evidence="8">
    <location>
        <begin position="653"/>
        <end position="678"/>
    </location>
</feature>
<evidence type="ECO:0000256" key="1">
    <source>
        <dbReference type="ARBA" id="ARBA00007416"/>
    </source>
</evidence>
<evidence type="ECO:0000313" key="11">
    <source>
        <dbReference type="Proteomes" id="UP000738349"/>
    </source>
</evidence>
<comment type="similarity">
    <text evidence="1">Belongs to the VEFS (VRN2-EMF2-FIS2-SU(Z)12) family.</text>
</comment>
<dbReference type="PROSITE" id="PS01359">
    <property type="entry name" value="ZF_PHD_1"/>
    <property type="match status" value="1"/>
</dbReference>
<dbReference type="InterPro" id="IPR013087">
    <property type="entry name" value="Znf_C2H2_type"/>
</dbReference>
<feature type="compositionally biased region" description="Polar residues" evidence="8">
    <location>
        <begin position="662"/>
        <end position="678"/>
    </location>
</feature>
<protein>
    <recommendedName>
        <fullName evidence="9">C2H2-type domain-containing protein</fullName>
    </recommendedName>
</protein>
<accession>A0A9P9JGI4</accession>
<keyword evidence="5" id="KW-0805">Transcription regulation</keyword>
<dbReference type="GO" id="GO:0008270">
    <property type="term" value="F:zinc ion binding"/>
    <property type="evidence" value="ECO:0007669"/>
    <property type="project" value="UniProtKB-KW"/>
</dbReference>
<dbReference type="InterPro" id="IPR001965">
    <property type="entry name" value="Znf_PHD"/>
</dbReference>
<keyword evidence="2" id="KW-0479">Metal-binding</keyword>
<dbReference type="InterPro" id="IPR011011">
    <property type="entry name" value="Znf_FYVE_PHD"/>
</dbReference>
<dbReference type="InterPro" id="IPR019786">
    <property type="entry name" value="Zinc_finger_PHD-type_CS"/>
</dbReference>
<dbReference type="Proteomes" id="UP000738349">
    <property type="component" value="Unassembled WGS sequence"/>
</dbReference>
<evidence type="ECO:0000256" key="3">
    <source>
        <dbReference type="ARBA" id="ARBA00022771"/>
    </source>
</evidence>